<dbReference type="InterPro" id="IPR005135">
    <property type="entry name" value="Endo/exonuclease/phosphatase"/>
</dbReference>
<dbReference type="PANTHER" id="PTHR12121">
    <property type="entry name" value="CARBON CATABOLITE REPRESSOR PROTEIN 4"/>
    <property type="match status" value="1"/>
</dbReference>
<evidence type="ECO:0000256" key="1">
    <source>
        <dbReference type="SAM" id="MobiDB-lite"/>
    </source>
</evidence>
<protein>
    <recommendedName>
        <fullName evidence="2">Endonuclease/exonuclease/phosphatase domain-containing protein</fullName>
    </recommendedName>
</protein>
<name>A0A835WR80_9CHLO</name>
<dbReference type="Gene3D" id="3.60.10.10">
    <property type="entry name" value="Endonuclease/exonuclease/phosphatase"/>
    <property type="match status" value="1"/>
</dbReference>
<keyword evidence="4" id="KW-1185">Reference proteome</keyword>
<feature type="compositionally biased region" description="Basic residues" evidence="1">
    <location>
        <begin position="208"/>
        <end position="217"/>
    </location>
</feature>
<dbReference type="GO" id="GO:0000175">
    <property type="term" value="F:3'-5'-RNA exonuclease activity"/>
    <property type="evidence" value="ECO:0007669"/>
    <property type="project" value="TreeGrafter"/>
</dbReference>
<dbReference type="Pfam" id="PF03372">
    <property type="entry name" value="Exo_endo_phos"/>
    <property type="match status" value="1"/>
</dbReference>
<organism evidence="3 4">
    <name type="scientific">Chlamydomonas schloesseri</name>
    <dbReference type="NCBI Taxonomy" id="2026947"/>
    <lineage>
        <taxon>Eukaryota</taxon>
        <taxon>Viridiplantae</taxon>
        <taxon>Chlorophyta</taxon>
        <taxon>core chlorophytes</taxon>
        <taxon>Chlorophyceae</taxon>
        <taxon>CS clade</taxon>
        <taxon>Chlamydomonadales</taxon>
        <taxon>Chlamydomonadaceae</taxon>
        <taxon>Chlamydomonas</taxon>
    </lineage>
</organism>
<dbReference type="PANTHER" id="PTHR12121:SF37">
    <property type="entry name" value="2',5'-PHOSPHODIESTERASE 12"/>
    <property type="match status" value="1"/>
</dbReference>
<dbReference type="InterPro" id="IPR050410">
    <property type="entry name" value="CCR4/nocturin_mRNA_transcr"/>
</dbReference>
<dbReference type="GO" id="GO:0005739">
    <property type="term" value="C:mitochondrion"/>
    <property type="evidence" value="ECO:0007669"/>
    <property type="project" value="TreeGrafter"/>
</dbReference>
<feature type="domain" description="Endonuclease/exonuclease/phosphatase" evidence="2">
    <location>
        <begin position="443"/>
        <end position="878"/>
    </location>
</feature>
<feature type="compositionally biased region" description="Low complexity" evidence="1">
    <location>
        <begin position="218"/>
        <end position="230"/>
    </location>
</feature>
<dbReference type="SUPFAM" id="SSF56219">
    <property type="entry name" value="DNase I-like"/>
    <property type="match status" value="1"/>
</dbReference>
<proteinExistence type="predicted"/>
<dbReference type="AlphaFoldDB" id="A0A835WR80"/>
<accession>A0A835WR80</accession>
<feature type="compositionally biased region" description="Low complexity" evidence="1">
    <location>
        <begin position="371"/>
        <end position="383"/>
    </location>
</feature>
<gene>
    <name evidence="3" type="ORF">HYH02_004011</name>
</gene>
<comment type="caution">
    <text evidence="3">The sequence shown here is derived from an EMBL/GenBank/DDBJ whole genome shotgun (WGS) entry which is preliminary data.</text>
</comment>
<reference evidence="3" key="1">
    <citation type="journal article" date="2020" name="bioRxiv">
        <title>Comparative genomics of Chlamydomonas.</title>
        <authorList>
            <person name="Craig R.J."/>
            <person name="Hasan A.R."/>
            <person name="Ness R.W."/>
            <person name="Keightley P.D."/>
        </authorList>
    </citation>
    <scope>NUCLEOTIDE SEQUENCE</scope>
    <source>
        <strain evidence="3">CCAP 11/173</strain>
    </source>
</reference>
<evidence type="ECO:0000259" key="2">
    <source>
        <dbReference type="Pfam" id="PF03372"/>
    </source>
</evidence>
<dbReference type="OrthoDB" id="412787at2759"/>
<dbReference type="Proteomes" id="UP000613740">
    <property type="component" value="Unassembled WGS sequence"/>
</dbReference>
<feature type="region of interest" description="Disordered" evidence="1">
    <location>
        <begin position="204"/>
        <end position="238"/>
    </location>
</feature>
<dbReference type="InterPro" id="IPR036691">
    <property type="entry name" value="Endo/exonu/phosph_ase_sf"/>
</dbReference>
<dbReference type="GO" id="GO:0000288">
    <property type="term" value="P:nuclear-transcribed mRNA catabolic process, deadenylation-dependent decay"/>
    <property type="evidence" value="ECO:0007669"/>
    <property type="project" value="TreeGrafter"/>
</dbReference>
<sequence>MLVALREAGALGVSRSLLARGRASAPPVAAGLRAALWQGSAVAVAAAAAGRRGTARATALTATSRRPSAYACSRASCAPAACLPPAPQPALAQQRLAGGLGSSGRSTLAAAGCSSSRSSSSRATGITPRALSNATMQQQPSAVAQDSGAAGAAAGAGLAKAVVRAPAGADALVVTVSLGAKTCNLNRPCDELLEKALTRLAKNLIAKPSKKEKRKKPAGGPSAGPSSAEASQDDGGGGAGAAVLYADAEGKQPLPLTLTNGEAWRRGVLLEVAGERFAVEVNPPTVDKITIDRLAMVGYPTAAAVQLSFAEVGGCRWRWAAQRPGESEWRDLGCATQHYTPRPEDEGCVLRVECTPTAARPARRAEKTPGAEEAAGGAPAPAAAEREGNGEAAAEAEAKAWLGDTVSAVTGPVGRGPERCSASVRCGATAAAHVAAPAFRILSYNILADQYAGSEYAQNVLFKYCPKENLDPAYRRALVLRELLGYHADVICLQEVDERAFTDFLSLHLRLHGYEGHYTNKQGKVKEGSATFWRTARFRALSHQDIRLREAFALPLPPLHSQFGPMLEASRELATALQQVTTIAQATLLAPVSPSSSEGCLCVVNTHLFFHPYAPHIRTMHTAGILEEAAAFLARCADGTQPPAAGANLDELRTAASFGPGPEAPGVSVSASMSGGLQRPTVVFCGDLNSDLNDGIPGVVELLRKGALPHDYWDWVQGAAFKWGMGEEDAEAMAQGTAQLQEAAAAASAAAAAAAAGSPPPSAVGATRSASMSSVDPAAAAAATGSLFAADGHAFESASTTPAVPIAVTGVDIRLPYVFRAADDLATPYTNYTSGYKALLDYVWYEEAVLKVLGTAAPVPSEQELGGFIPSPAFPSDHLAVVYDMTWRRPGDGSA</sequence>
<dbReference type="EMBL" id="JAEHOD010000008">
    <property type="protein sequence ID" value="KAG2451411.1"/>
    <property type="molecule type" value="Genomic_DNA"/>
</dbReference>
<feature type="region of interest" description="Disordered" evidence="1">
    <location>
        <begin position="359"/>
        <end position="396"/>
    </location>
</feature>
<evidence type="ECO:0000313" key="4">
    <source>
        <dbReference type="Proteomes" id="UP000613740"/>
    </source>
</evidence>
<evidence type="ECO:0000313" key="3">
    <source>
        <dbReference type="EMBL" id="KAG2451411.1"/>
    </source>
</evidence>